<dbReference type="GO" id="GO:0003677">
    <property type="term" value="F:DNA binding"/>
    <property type="evidence" value="ECO:0007669"/>
    <property type="project" value="InterPro"/>
</dbReference>
<dbReference type="Gene3D" id="3.40.1350.10">
    <property type="match status" value="1"/>
</dbReference>
<proteinExistence type="predicted"/>
<dbReference type="InterPro" id="IPR011856">
    <property type="entry name" value="tRNA_endonuc-like_dom_sf"/>
</dbReference>
<dbReference type="EMBL" id="JACHIO010000013">
    <property type="protein sequence ID" value="MBB5064925.1"/>
    <property type="molecule type" value="Genomic_DNA"/>
</dbReference>
<evidence type="ECO:0000313" key="3">
    <source>
        <dbReference type="Proteomes" id="UP000584867"/>
    </source>
</evidence>
<organism evidence="2 3">
    <name type="scientific">Granulicella mallensis</name>
    <dbReference type="NCBI Taxonomy" id="940614"/>
    <lineage>
        <taxon>Bacteria</taxon>
        <taxon>Pseudomonadati</taxon>
        <taxon>Acidobacteriota</taxon>
        <taxon>Terriglobia</taxon>
        <taxon>Terriglobales</taxon>
        <taxon>Acidobacteriaceae</taxon>
        <taxon>Granulicella</taxon>
    </lineage>
</organism>
<comment type="caution">
    <text evidence="2">The sequence shown here is derived from an EMBL/GenBank/DDBJ whole genome shotgun (WGS) entry which is preliminary data.</text>
</comment>
<dbReference type="PANTHER" id="PTHR30015:SF7">
    <property type="entry name" value="TYPE IV METHYL-DIRECTED RESTRICTION ENZYME ECOKMRR"/>
    <property type="match status" value="1"/>
</dbReference>
<accession>A0A7W8EBT7</accession>
<feature type="domain" description="Restriction endonuclease type IV Mrr" evidence="1">
    <location>
        <begin position="224"/>
        <end position="315"/>
    </location>
</feature>
<name>A0A7W8EBT7_9BACT</name>
<dbReference type="InterPro" id="IPR011335">
    <property type="entry name" value="Restrct_endonuc-II-like"/>
</dbReference>
<reference evidence="2 3" key="1">
    <citation type="submission" date="2020-08" db="EMBL/GenBank/DDBJ databases">
        <title>Genomic Encyclopedia of Type Strains, Phase IV (KMG-V): Genome sequencing to study the core and pangenomes of soil and plant-associated prokaryotes.</title>
        <authorList>
            <person name="Whitman W."/>
        </authorList>
    </citation>
    <scope>NUCLEOTIDE SEQUENCE [LARGE SCALE GENOMIC DNA]</scope>
    <source>
        <strain evidence="2 3">X5P3</strain>
    </source>
</reference>
<dbReference type="InterPro" id="IPR052906">
    <property type="entry name" value="Type_IV_Methyl-Rstrct_Enzyme"/>
</dbReference>
<protein>
    <recommendedName>
        <fullName evidence="1">Restriction endonuclease type IV Mrr domain-containing protein</fullName>
    </recommendedName>
</protein>
<dbReference type="RefSeq" id="WP_184257219.1">
    <property type="nucleotide sequence ID" value="NZ_JACHIO010000013.1"/>
</dbReference>
<gene>
    <name evidence="2" type="ORF">HDF15_003287</name>
</gene>
<dbReference type="PANTHER" id="PTHR30015">
    <property type="entry name" value="MRR RESTRICTION SYSTEM PROTEIN"/>
    <property type="match status" value="1"/>
</dbReference>
<dbReference type="GO" id="GO:0009307">
    <property type="term" value="P:DNA restriction-modification system"/>
    <property type="evidence" value="ECO:0007669"/>
    <property type="project" value="InterPro"/>
</dbReference>
<dbReference type="GO" id="GO:0015666">
    <property type="term" value="F:restriction endodeoxyribonuclease activity"/>
    <property type="evidence" value="ECO:0007669"/>
    <property type="project" value="TreeGrafter"/>
</dbReference>
<evidence type="ECO:0000313" key="2">
    <source>
        <dbReference type="EMBL" id="MBB5064925.1"/>
    </source>
</evidence>
<evidence type="ECO:0000259" key="1">
    <source>
        <dbReference type="Pfam" id="PF04471"/>
    </source>
</evidence>
<sequence>MINQLTTDTVRYFRATLPNGQKVRIETGQLGDSARSSHLAAEGERLTTLLSSRATETALIKFLEDVCQAIFPECAPNPQIVRPQAKTKDGLDVVFVLKDHLGLGAVEIKHPSSPVEPSMISAVEQLQRNLQPTSNSIPLPVKVAYVIAGRGPITRNASTMAQNIQDDIGIPVHLWSWDTVALRMQAGGKEEVSDTATVVLVEVMSFARRLLGRLVKHPHLLNVIDDHDFERLVATLLSDLGLKDVELTPMRKDGGKDIVATHVDSYGNRSRFLIECKHWVAGEKVTMRWALRLLAIRRSEDADGAILLSSSGFGPRLLEQEVTLAADKLYLRGTSQLFRWIKLWERQYGSILTEPVSPEVLFETT</sequence>
<dbReference type="Pfam" id="PF04471">
    <property type="entry name" value="Mrr_cat"/>
    <property type="match status" value="1"/>
</dbReference>
<dbReference type="AlphaFoldDB" id="A0A7W8EBT7"/>
<dbReference type="Proteomes" id="UP000584867">
    <property type="component" value="Unassembled WGS sequence"/>
</dbReference>
<dbReference type="InterPro" id="IPR007560">
    <property type="entry name" value="Restrct_endonuc_IV_Mrr"/>
</dbReference>
<dbReference type="SUPFAM" id="SSF52980">
    <property type="entry name" value="Restriction endonuclease-like"/>
    <property type="match status" value="1"/>
</dbReference>